<dbReference type="Proteomes" id="UP000798046">
    <property type="component" value="Unassembled WGS sequence"/>
</dbReference>
<gene>
    <name evidence="2" type="ORF">F6V30_15515</name>
</gene>
<keyword evidence="1" id="KW-0732">Signal</keyword>
<reference evidence="2 3" key="1">
    <citation type="journal article" date="2020" name="Microorganisms">
        <title>Description of Three Novel Members in the Family Geobacteraceae, Oryzomonas japonicum gen. nov., sp. nov., Oryzomonas sagensis sp. nov., and Oryzomonas ruber sp. nov.</title>
        <authorList>
            <person name="Xu Z."/>
            <person name="Masuda Y."/>
            <person name="Hayakawa C."/>
            <person name="Ushijima N."/>
            <person name="Kawano K."/>
            <person name="Shiratori Y."/>
            <person name="Senoo K."/>
            <person name="Itoh H."/>
        </authorList>
    </citation>
    <scope>NUCLEOTIDE SEQUENCE [LARGE SCALE GENOMIC DNA]</scope>
    <source>
        <strain evidence="2 3">Red100</strain>
    </source>
</reference>
<name>A0ABQ6TKY4_9BACT</name>
<evidence type="ECO:0000313" key="3">
    <source>
        <dbReference type="Proteomes" id="UP000798046"/>
    </source>
</evidence>
<comment type="caution">
    <text evidence="2">The sequence shown here is derived from an EMBL/GenBank/DDBJ whole genome shotgun (WGS) entry which is preliminary data.</text>
</comment>
<dbReference type="RefSeq" id="WP_151157924.1">
    <property type="nucleotide sequence ID" value="NZ_VZRA01000007.1"/>
</dbReference>
<sequence>MKRLLVIGAILWSSVAGATPSITSIASTATSAASVTSSAVSAAGTYQNGLSITIGGSGFTGNPSAGTANFESIGTAVEAGSDGAEFTRNNWSNNKDWRHMLYSTDTPHSGSKSLKAVTTTADGALEAAYSYSLPSGIGVGESIFVSYWVKVTTGNGLNNHQWKMLRFSQNDTIVDGPQELMFSNWGTYQTYFYVDPNTSNDHTVWIDTNLFPQTEGTWHRMDYYLTASSSTSASDGTVTVTHYEPGSTLHSSTYTGLKTHVLGTAWNFIEFQNYFGNGQTAGTVWQDDIYVQKGSQSRVELCDASTWASRKSCEIQPLMSWSAGSIVATVNQGGFASNATAYLYVVDSTGTANASGYPVTLGGSVASGPTAPKNLKATVQ</sequence>
<feature type="signal peptide" evidence="1">
    <location>
        <begin position="1"/>
        <end position="18"/>
    </location>
</feature>
<evidence type="ECO:0000313" key="2">
    <source>
        <dbReference type="EMBL" id="KAB0668510.1"/>
    </source>
</evidence>
<dbReference type="Gene3D" id="2.60.120.200">
    <property type="match status" value="1"/>
</dbReference>
<keyword evidence="3" id="KW-1185">Reference proteome</keyword>
<evidence type="ECO:0008006" key="4">
    <source>
        <dbReference type="Google" id="ProtNLM"/>
    </source>
</evidence>
<dbReference type="EMBL" id="VZRA01000007">
    <property type="protein sequence ID" value="KAB0668510.1"/>
    <property type="molecule type" value="Genomic_DNA"/>
</dbReference>
<organism evidence="2 3">
    <name type="scientific">Oryzomonas sagensis</name>
    <dbReference type="NCBI Taxonomy" id="2603857"/>
    <lineage>
        <taxon>Bacteria</taxon>
        <taxon>Pseudomonadati</taxon>
        <taxon>Thermodesulfobacteriota</taxon>
        <taxon>Desulfuromonadia</taxon>
        <taxon>Geobacterales</taxon>
        <taxon>Geobacteraceae</taxon>
        <taxon>Oryzomonas</taxon>
    </lineage>
</organism>
<accession>A0ABQ6TKY4</accession>
<protein>
    <recommendedName>
        <fullName evidence="4">Polysaccharide lyase-like protein</fullName>
    </recommendedName>
</protein>
<evidence type="ECO:0000256" key="1">
    <source>
        <dbReference type="SAM" id="SignalP"/>
    </source>
</evidence>
<feature type="chain" id="PRO_5046892437" description="Polysaccharide lyase-like protein" evidence="1">
    <location>
        <begin position="19"/>
        <end position="380"/>
    </location>
</feature>
<proteinExistence type="predicted"/>